<keyword evidence="1" id="KW-0677">Repeat</keyword>
<dbReference type="Gene3D" id="1.25.40.10">
    <property type="entry name" value="Tetratricopeptide repeat domain"/>
    <property type="match status" value="3"/>
</dbReference>
<dbReference type="InterPro" id="IPR002885">
    <property type="entry name" value="PPR_rpt"/>
</dbReference>
<dbReference type="EMBL" id="JBBPBK010000013">
    <property type="protein sequence ID" value="KAK9271875.1"/>
    <property type="molecule type" value="Genomic_DNA"/>
</dbReference>
<dbReference type="AlphaFoldDB" id="A0AAP0R793"/>
<name>A0AAP0R793_LIQFO</name>
<sequence length="632" mass="72103">MMGEVLKNSLSIINTSYGFSCQHNSNSPSSREHRIRNHCFRHSLPCYSPIKTNRKHAKCMHGLSMVSMSEKGLFGFEITQLRMIRMDLLYGSTRRMNNFLIVSSVVASVESGLVCEEEEGKTFIQRRKEELDSSSLEHKLPPWRNLVIHQDSDLEPGDVNQPPTVLKGTVALHENRVHFLEERDEQILSKRILMLSRSDKVTSALELHRSMEFCGLRPHVHACNSLLSCLLRNETFDDALRFYEFMKKNKITSGHTSSLMLKAVANAEGFDSALKMFAELEGDCRQKKDFDVILYNTMISVCGKENNWVQTERLWTSMKESGHIGTRVTYRLLISIFVRCGKNELALEAYHEMVHAGLEPSEDAMQAIIGACTKEGEWDLALCVFQNMLNSELKPNSVACNALINSLGKAGKVKLALRVYKFMESLGHTPDSYTWNALLGALYRSNLHADALQLFETIKREHRSQLNIHLYNSALMSCEKLKFWDKALQILWQMEASALSVPTASYNLVIGACEAARKPKVALQIYEHMIHQKCTPDTFTYLSLIRGCIWGSLWAEVEEILDRVTPNASLYNAVVHGMCLRGKTESAKKLYMRMRKNDLQPDGKTRALMLQNLSKNSLRRRNRSYYSPRKKN</sequence>
<dbReference type="PROSITE" id="PS51375">
    <property type="entry name" value="PPR"/>
    <property type="match status" value="8"/>
</dbReference>
<dbReference type="Pfam" id="PF13041">
    <property type="entry name" value="PPR_2"/>
    <property type="match status" value="4"/>
</dbReference>
<evidence type="ECO:0000256" key="1">
    <source>
        <dbReference type="ARBA" id="ARBA00022737"/>
    </source>
</evidence>
<protein>
    <recommendedName>
        <fullName evidence="5">Pentatricopeptide repeat-containing protein</fullName>
    </recommendedName>
</protein>
<dbReference type="InterPro" id="IPR011990">
    <property type="entry name" value="TPR-like_helical_dom_sf"/>
</dbReference>
<dbReference type="PANTHER" id="PTHR47932">
    <property type="entry name" value="ATPASE EXPRESSION PROTEIN 3"/>
    <property type="match status" value="1"/>
</dbReference>
<accession>A0AAP0R793</accession>
<dbReference type="Pfam" id="PF01535">
    <property type="entry name" value="PPR"/>
    <property type="match status" value="3"/>
</dbReference>
<feature type="repeat" description="PPR" evidence="2">
    <location>
        <begin position="502"/>
        <end position="536"/>
    </location>
</feature>
<dbReference type="Proteomes" id="UP001415857">
    <property type="component" value="Unassembled WGS sequence"/>
</dbReference>
<evidence type="ECO:0000313" key="4">
    <source>
        <dbReference type="Proteomes" id="UP001415857"/>
    </source>
</evidence>
<evidence type="ECO:0008006" key="5">
    <source>
        <dbReference type="Google" id="ProtNLM"/>
    </source>
</evidence>
<dbReference type="NCBIfam" id="TIGR00756">
    <property type="entry name" value="PPR"/>
    <property type="match status" value="7"/>
</dbReference>
<feature type="repeat" description="PPR" evidence="2">
    <location>
        <begin position="219"/>
        <end position="253"/>
    </location>
</feature>
<proteinExistence type="predicted"/>
<dbReference type="PANTHER" id="PTHR47932:SF44">
    <property type="entry name" value="MIOREX COMPLEX COMPONENT 1"/>
    <property type="match status" value="1"/>
</dbReference>
<feature type="repeat" description="PPR" evidence="2">
    <location>
        <begin position="396"/>
        <end position="430"/>
    </location>
</feature>
<feature type="repeat" description="PPR" evidence="2">
    <location>
        <begin position="326"/>
        <end position="360"/>
    </location>
</feature>
<organism evidence="3 4">
    <name type="scientific">Liquidambar formosana</name>
    <name type="common">Formosan gum</name>
    <dbReference type="NCBI Taxonomy" id="63359"/>
    <lineage>
        <taxon>Eukaryota</taxon>
        <taxon>Viridiplantae</taxon>
        <taxon>Streptophyta</taxon>
        <taxon>Embryophyta</taxon>
        <taxon>Tracheophyta</taxon>
        <taxon>Spermatophyta</taxon>
        <taxon>Magnoliopsida</taxon>
        <taxon>eudicotyledons</taxon>
        <taxon>Gunneridae</taxon>
        <taxon>Pentapetalae</taxon>
        <taxon>Saxifragales</taxon>
        <taxon>Altingiaceae</taxon>
        <taxon>Liquidambar</taxon>
    </lineage>
</organism>
<reference evidence="3 4" key="1">
    <citation type="journal article" date="2024" name="Plant J.">
        <title>Genome sequences and population genomics reveal climatic adaptation and genomic divergence between two closely related sweetgum species.</title>
        <authorList>
            <person name="Xu W.Q."/>
            <person name="Ren C.Q."/>
            <person name="Zhang X.Y."/>
            <person name="Comes H.P."/>
            <person name="Liu X.H."/>
            <person name="Li Y.G."/>
            <person name="Kettle C.J."/>
            <person name="Jalonen R."/>
            <person name="Gaisberger H."/>
            <person name="Ma Y.Z."/>
            <person name="Qiu Y.X."/>
        </authorList>
    </citation>
    <scope>NUCLEOTIDE SEQUENCE [LARGE SCALE GENOMIC DNA]</scope>
    <source>
        <strain evidence="3">Hangzhou</strain>
    </source>
</reference>
<feature type="repeat" description="PPR" evidence="2">
    <location>
        <begin position="431"/>
        <end position="461"/>
    </location>
</feature>
<keyword evidence="4" id="KW-1185">Reference proteome</keyword>
<feature type="repeat" description="PPR" evidence="2">
    <location>
        <begin position="291"/>
        <end position="325"/>
    </location>
</feature>
<evidence type="ECO:0000313" key="3">
    <source>
        <dbReference type="EMBL" id="KAK9271875.1"/>
    </source>
</evidence>
<comment type="caution">
    <text evidence="3">The sequence shown here is derived from an EMBL/GenBank/DDBJ whole genome shotgun (WGS) entry which is preliminary data.</text>
</comment>
<gene>
    <name evidence="3" type="ORF">L1049_002240</name>
</gene>
<feature type="repeat" description="PPR" evidence="2">
    <location>
        <begin position="567"/>
        <end position="601"/>
    </location>
</feature>
<evidence type="ECO:0000256" key="2">
    <source>
        <dbReference type="PROSITE-ProRule" id="PRU00708"/>
    </source>
</evidence>
<feature type="repeat" description="PPR" evidence="2">
    <location>
        <begin position="361"/>
        <end position="395"/>
    </location>
</feature>